<keyword evidence="2" id="KW-1185">Reference proteome</keyword>
<dbReference type="EMBL" id="BAABFR010000114">
    <property type="protein sequence ID" value="GAA4403885.1"/>
    <property type="molecule type" value="Genomic_DNA"/>
</dbReference>
<evidence type="ECO:0000313" key="2">
    <source>
        <dbReference type="Proteomes" id="UP001500635"/>
    </source>
</evidence>
<reference evidence="2" key="1">
    <citation type="journal article" date="2019" name="Int. J. Syst. Evol. Microbiol.">
        <title>The Global Catalogue of Microorganisms (GCM) 10K type strain sequencing project: providing services to taxonomists for standard genome sequencing and annotation.</title>
        <authorList>
            <consortium name="The Broad Institute Genomics Platform"/>
            <consortium name="The Broad Institute Genome Sequencing Center for Infectious Disease"/>
            <person name="Wu L."/>
            <person name="Ma J."/>
        </authorList>
    </citation>
    <scope>NUCLEOTIDE SEQUENCE [LARGE SCALE GENOMIC DNA]</scope>
    <source>
        <strain evidence="2">JCM 17688</strain>
    </source>
</reference>
<sequence>MSPHMSFRHRPTHSNIQASRELIPGSARALMRAIGGATEALNKLAVAEQGDPTAVVAAVAAWKRAAAEIDARVDDLLSLAILGGAAVSTTARATGQRPETLATRLAASPVAQLRGLDLVRVGDEWVVDTSAATP</sequence>
<evidence type="ECO:0000313" key="1">
    <source>
        <dbReference type="EMBL" id="GAA4403885.1"/>
    </source>
</evidence>
<accession>A0ABP8KCX1</accession>
<comment type="caution">
    <text evidence="1">The sequence shown here is derived from an EMBL/GenBank/DDBJ whole genome shotgun (WGS) entry which is preliminary data.</text>
</comment>
<dbReference type="Proteomes" id="UP001500635">
    <property type="component" value="Unassembled WGS sequence"/>
</dbReference>
<protein>
    <submittedName>
        <fullName evidence="1">Uncharacterized protein</fullName>
    </submittedName>
</protein>
<organism evidence="1 2">
    <name type="scientific">Tsukamurella soli</name>
    <dbReference type="NCBI Taxonomy" id="644556"/>
    <lineage>
        <taxon>Bacteria</taxon>
        <taxon>Bacillati</taxon>
        <taxon>Actinomycetota</taxon>
        <taxon>Actinomycetes</taxon>
        <taxon>Mycobacteriales</taxon>
        <taxon>Tsukamurellaceae</taxon>
        <taxon>Tsukamurella</taxon>
    </lineage>
</organism>
<gene>
    <name evidence="1" type="ORF">GCM10023147_45830</name>
</gene>
<proteinExistence type="predicted"/>
<name>A0ABP8KCX1_9ACTN</name>